<accession>A0AAV4UH19</accession>
<dbReference type="SMART" id="SM00198">
    <property type="entry name" value="SCP"/>
    <property type="match status" value="1"/>
</dbReference>
<dbReference type="InterPro" id="IPR034113">
    <property type="entry name" value="SCP_GAPR1-like"/>
</dbReference>
<feature type="domain" description="SCP" evidence="1">
    <location>
        <begin position="36"/>
        <end position="175"/>
    </location>
</feature>
<organism evidence="2 3">
    <name type="scientific">Caerostris extrusa</name>
    <name type="common">Bark spider</name>
    <name type="synonym">Caerostris bankana</name>
    <dbReference type="NCBI Taxonomy" id="172846"/>
    <lineage>
        <taxon>Eukaryota</taxon>
        <taxon>Metazoa</taxon>
        <taxon>Ecdysozoa</taxon>
        <taxon>Arthropoda</taxon>
        <taxon>Chelicerata</taxon>
        <taxon>Arachnida</taxon>
        <taxon>Araneae</taxon>
        <taxon>Araneomorphae</taxon>
        <taxon>Entelegynae</taxon>
        <taxon>Araneoidea</taxon>
        <taxon>Araneidae</taxon>
        <taxon>Caerostris</taxon>
    </lineage>
</organism>
<dbReference type="FunFam" id="3.40.33.10:FF:000010">
    <property type="entry name" value="Predicted protein"/>
    <property type="match status" value="1"/>
</dbReference>
<comment type="caution">
    <text evidence="2">The sequence shown here is derived from an EMBL/GenBank/DDBJ whole genome shotgun (WGS) entry which is preliminary data.</text>
</comment>
<dbReference type="PANTHER" id="PTHR10334">
    <property type="entry name" value="CYSTEINE-RICH SECRETORY PROTEIN-RELATED"/>
    <property type="match status" value="1"/>
</dbReference>
<reference evidence="2 3" key="1">
    <citation type="submission" date="2021-06" db="EMBL/GenBank/DDBJ databases">
        <title>Caerostris extrusa draft genome.</title>
        <authorList>
            <person name="Kono N."/>
            <person name="Arakawa K."/>
        </authorList>
    </citation>
    <scope>NUCLEOTIDE SEQUENCE [LARGE SCALE GENOMIC DNA]</scope>
</reference>
<dbReference type="GO" id="GO:0005576">
    <property type="term" value="C:extracellular region"/>
    <property type="evidence" value="ECO:0007669"/>
    <property type="project" value="InterPro"/>
</dbReference>
<dbReference type="Pfam" id="PF00188">
    <property type="entry name" value="CAP"/>
    <property type="match status" value="1"/>
</dbReference>
<name>A0AAV4UH19_CAEEX</name>
<dbReference type="InterPro" id="IPR018244">
    <property type="entry name" value="Allrgn_V5/Tpx1_CS"/>
</dbReference>
<evidence type="ECO:0000313" key="3">
    <source>
        <dbReference type="Proteomes" id="UP001054945"/>
    </source>
</evidence>
<evidence type="ECO:0000313" key="2">
    <source>
        <dbReference type="EMBL" id="GIY57029.1"/>
    </source>
</evidence>
<dbReference type="Gene3D" id="3.40.33.10">
    <property type="entry name" value="CAP"/>
    <property type="match status" value="1"/>
</dbReference>
<dbReference type="SUPFAM" id="SSF55797">
    <property type="entry name" value="PR-1-like"/>
    <property type="match status" value="1"/>
</dbReference>
<evidence type="ECO:0000259" key="1">
    <source>
        <dbReference type="SMART" id="SM00198"/>
    </source>
</evidence>
<dbReference type="AlphaFoldDB" id="A0AAV4UH19"/>
<dbReference type="Proteomes" id="UP001054945">
    <property type="component" value="Unassembled WGS sequence"/>
</dbReference>
<protein>
    <submittedName>
        <fullName evidence="2">Golgi-associated plant pathogenesis-related protein 1</fullName>
    </submittedName>
</protein>
<dbReference type="CDD" id="cd05382">
    <property type="entry name" value="CAP_GAPR1-like"/>
    <property type="match status" value="1"/>
</dbReference>
<proteinExistence type="predicted"/>
<dbReference type="PROSITE" id="PS01009">
    <property type="entry name" value="CRISP_1"/>
    <property type="match status" value="1"/>
</dbReference>
<gene>
    <name evidence="2" type="primary">Glipr2</name>
    <name evidence="2" type="ORF">CEXT_517331</name>
</gene>
<dbReference type="InterPro" id="IPR014044">
    <property type="entry name" value="CAP_dom"/>
</dbReference>
<dbReference type="InterPro" id="IPR035940">
    <property type="entry name" value="CAP_sf"/>
</dbReference>
<dbReference type="EMBL" id="BPLR01012853">
    <property type="protein sequence ID" value="GIY57029.1"/>
    <property type="molecule type" value="Genomic_DNA"/>
</dbReference>
<dbReference type="InterPro" id="IPR001283">
    <property type="entry name" value="CRISP-related"/>
</dbReference>
<dbReference type="PRINTS" id="PR00837">
    <property type="entry name" value="V5TPXLIKE"/>
</dbReference>
<keyword evidence="3" id="KW-1185">Reference proteome</keyword>
<sequence>MFDTFSRFYGYRQYERKRSVFNDAFIQQNTQVTSDDFFQECLRSHNHYRAQHGCLPLHLSHSVSAISQEWANKISAEDHFHHSNHPQYGENLFVTYMSNSSLPSVTGQQVVESWYSEQTYYPFHDHVTRDVISKAGHFTQLIWSSSRELGVGRAVSRNNRVYVVANYYPAGNVLRKFSDNVPQKLHSNSLHVPQQYARRTSSRRYDIRTCYYTRELVNV</sequence>